<name>A0A9P0G418_9NEOP</name>
<keyword evidence="2" id="KW-1185">Reference proteome</keyword>
<accession>A0A9P0G418</accession>
<protein>
    <recommendedName>
        <fullName evidence="3">C2H2-type domain-containing protein</fullName>
    </recommendedName>
</protein>
<dbReference type="OrthoDB" id="7491038at2759"/>
<evidence type="ECO:0000313" key="1">
    <source>
        <dbReference type="EMBL" id="CAH0763314.1"/>
    </source>
</evidence>
<dbReference type="EMBL" id="OU893338">
    <property type="protein sequence ID" value="CAH0763314.1"/>
    <property type="molecule type" value="Genomic_DNA"/>
</dbReference>
<reference evidence="1" key="2">
    <citation type="submission" date="2022-10" db="EMBL/GenBank/DDBJ databases">
        <authorList>
            <consortium name="ENA_rothamsted_submissions"/>
            <consortium name="culmorum"/>
            <person name="King R."/>
        </authorList>
    </citation>
    <scope>NUCLEOTIDE SEQUENCE</scope>
</reference>
<evidence type="ECO:0000313" key="2">
    <source>
        <dbReference type="Proteomes" id="UP001153714"/>
    </source>
</evidence>
<reference evidence="1" key="1">
    <citation type="submission" date="2021-12" db="EMBL/GenBank/DDBJ databases">
        <authorList>
            <person name="King R."/>
        </authorList>
    </citation>
    <scope>NUCLEOTIDE SEQUENCE</scope>
</reference>
<evidence type="ECO:0008006" key="3">
    <source>
        <dbReference type="Google" id="ProtNLM"/>
    </source>
</evidence>
<organism evidence="1 2">
    <name type="scientific">Diatraea saccharalis</name>
    <name type="common">sugarcane borer</name>
    <dbReference type="NCBI Taxonomy" id="40085"/>
    <lineage>
        <taxon>Eukaryota</taxon>
        <taxon>Metazoa</taxon>
        <taxon>Ecdysozoa</taxon>
        <taxon>Arthropoda</taxon>
        <taxon>Hexapoda</taxon>
        <taxon>Insecta</taxon>
        <taxon>Pterygota</taxon>
        <taxon>Neoptera</taxon>
        <taxon>Endopterygota</taxon>
        <taxon>Lepidoptera</taxon>
        <taxon>Glossata</taxon>
        <taxon>Ditrysia</taxon>
        <taxon>Pyraloidea</taxon>
        <taxon>Crambidae</taxon>
        <taxon>Crambinae</taxon>
        <taxon>Diatraea</taxon>
    </lineage>
</organism>
<sequence>MHVKEKQHIRNKAIEQTKRFGRYVVVYDSILIDHDAWSGMMRDSCAVCNVEAADKNLHKSSTSHILKLIHNTVEFGPSEEIYREVDDSTFYCITCNAIFATNAFDVHFNETEHNSRLKKCKKAYLAHKADVKKEIPIPIKLKSGLPVKRKEKKNIRNNNGFASDSVIDEASDLKHFNNDDKGSTLLNSTHIFAKNEVNVNFEYETAFCKKCFENVNFDYDSIVNHIKEHDRMPKSRNVSYVPYHCEVRKQNSVRLLAINSSSTELDDTKPNVIDSKGKNVTCSKKNVTKDMAADDPVVFAKENRITYNKNNSTAHCQICEANISSSLRSMKEHVAGSVHKILSSKKVSKKSTVKKTTVKKTTAKKTVYSKLPMKDFIEELFTIRNFTGKERIINDKYCIDHLSFLVITETGRSLRCQVCEVNLTLDQVNLHGETSSHVRAMGDTLFLTSLDDTEFVREVRMFTFLFKGKNISGYTSASNLGLINNPCGINQLLSGINKDPNN</sequence>
<proteinExistence type="predicted"/>
<gene>
    <name evidence="1" type="ORF">DIATSA_LOCUS12081</name>
</gene>
<dbReference type="AlphaFoldDB" id="A0A9P0G418"/>
<dbReference type="Proteomes" id="UP001153714">
    <property type="component" value="Chromosome 7"/>
</dbReference>